<feature type="domain" description="ABC3 transporter permease C-terminal" evidence="7">
    <location>
        <begin position="301"/>
        <end position="413"/>
    </location>
</feature>
<feature type="transmembrane region" description="Helical" evidence="6">
    <location>
        <begin position="679"/>
        <end position="703"/>
    </location>
</feature>
<feature type="transmembrane region" description="Helical" evidence="6">
    <location>
        <begin position="346"/>
        <end position="369"/>
    </location>
</feature>
<dbReference type="KEGG" id="mgin:FRZ54_20805"/>
<feature type="transmembrane region" description="Helical" evidence="6">
    <location>
        <begin position="762"/>
        <end position="783"/>
    </location>
</feature>
<feature type="domain" description="ABC3 transporter permease C-terminal" evidence="7">
    <location>
        <begin position="683"/>
        <end position="795"/>
    </location>
</feature>
<evidence type="ECO:0000313" key="9">
    <source>
        <dbReference type="EMBL" id="QEC64902.1"/>
    </source>
</evidence>
<organism evidence="9 10">
    <name type="scientific">Mucilaginibacter ginsenosidivorans</name>
    <dbReference type="NCBI Taxonomy" id="398053"/>
    <lineage>
        <taxon>Bacteria</taxon>
        <taxon>Pseudomonadati</taxon>
        <taxon>Bacteroidota</taxon>
        <taxon>Sphingobacteriia</taxon>
        <taxon>Sphingobacteriales</taxon>
        <taxon>Sphingobacteriaceae</taxon>
        <taxon>Mucilaginibacter</taxon>
    </lineage>
</organism>
<evidence type="ECO:0000256" key="5">
    <source>
        <dbReference type="ARBA" id="ARBA00023136"/>
    </source>
</evidence>
<evidence type="ECO:0000259" key="7">
    <source>
        <dbReference type="Pfam" id="PF02687"/>
    </source>
</evidence>
<proteinExistence type="predicted"/>
<feature type="transmembrane region" description="Helical" evidence="6">
    <location>
        <begin position="435"/>
        <end position="455"/>
    </location>
</feature>
<keyword evidence="2" id="KW-1003">Cell membrane</keyword>
<evidence type="ECO:0000256" key="1">
    <source>
        <dbReference type="ARBA" id="ARBA00004651"/>
    </source>
</evidence>
<keyword evidence="3 6" id="KW-0812">Transmembrane</keyword>
<evidence type="ECO:0000256" key="2">
    <source>
        <dbReference type="ARBA" id="ARBA00022475"/>
    </source>
</evidence>
<dbReference type="OrthoDB" id="5933722at2"/>
<dbReference type="AlphaFoldDB" id="A0A5B8V0W7"/>
<feature type="transmembrane region" description="Helical" evidence="6">
    <location>
        <begin position="389"/>
        <end position="414"/>
    </location>
</feature>
<dbReference type="InterPro" id="IPR050250">
    <property type="entry name" value="Macrolide_Exporter_MacB"/>
</dbReference>
<feature type="domain" description="MacB-like periplasmic core" evidence="8">
    <location>
        <begin position="35"/>
        <end position="246"/>
    </location>
</feature>
<dbReference type="EMBL" id="CP042436">
    <property type="protein sequence ID" value="QEC64902.1"/>
    <property type="molecule type" value="Genomic_DNA"/>
</dbReference>
<dbReference type="InterPro" id="IPR025857">
    <property type="entry name" value="MacB_PCD"/>
</dbReference>
<reference evidence="9 10" key="1">
    <citation type="journal article" date="2017" name="Curr. Microbiol.">
        <title>Mucilaginibacter ginsenosidivorans sp. nov., Isolated from Soil of Ginseng Field.</title>
        <authorList>
            <person name="Kim M.M."/>
            <person name="Siddiqi M.Z."/>
            <person name="Im W.T."/>
        </authorList>
    </citation>
    <scope>NUCLEOTIDE SEQUENCE [LARGE SCALE GENOMIC DNA]</scope>
    <source>
        <strain evidence="9 10">Gsoil 3017</strain>
    </source>
</reference>
<comment type="subcellular location">
    <subcellularLocation>
        <location evidence="1">Cell membrane</location>
        <topology evidence="1">Multi-pass membrane protein</topology>
    </subcellularLocation>
</comment>
<dbReference type="Pfam" id="PF12704">
    <property type="entry name" value="MacB_PCD"/>
    <property type="match status" value="1"/>
</dbReference>
<dbReference type="PANTHER" id="PTHR30572">
    <property type="entry name" value="MEMBRANE COMPONENT OF TRANSPORTER-RELATED"/>
    <property type="match status" value="1"/>
</dbReference>
<evidence type="ECO:0000256" key="3">
    <source>
        <dbReference type="ARBA" id="ARBA00022692"/>
    </source>
</evidence>
<dbReference type="PANTHER" id="PTHR30572:SF18">
    <property type="entry name" value="ABC-TYPE MACROLIDE FAMILY EXPORT SYSTEM PERMEASE COMPONENT 2"/>
    <property type="match status" value="1"/>
</dbReference>
<sequence length="802" mass="89635">MVFCWLHLGIKQPLRMLKNFLKIAWRNLLRHKAFSLINIGGLSIGIAACLLISLYVDYEQSFDTYNLKRDRIVRVTNVMHTPENDNVAAAPAPTLLAVTLRTYPEIETAVRFEPARAVMKVNDHLFTEDQVYKADENVFDVFTWKLKEGDPKRALAGPHKMVLSASLAKKYFGDQSAVGKNITFNKVLYQVTGVLDELPENSDLKVSALLSPEFSKITKWMEDDFSVYTFVLFKNKPDLKAFQSKLNIISKHDVQPELNKMGAVKYSIRFIIQPLSDVHFATGFLGDTPKGDKQLIYIFSVLAVVILVIALLNYINLSTARATERAKEVGVRKVNGALRPALIRQFLFESFFVTTIALFIGLGLMFAMLPFLNQLLQAHIGLTWTTYSFWAICAIVLASSLLTGLYPAFVLSAFQPVAALKANFRQMSRGLTLRKVITVTQFVIATVMIAGAFIMNRQINYVEHKSLGYNRNQVLNIALPDDSVALLNVKAFDNALKQMSFVKATAVQTGFSAGNTDMAPKATTLTSVNGVKRETMSNYFSVDEKFMPLLGMQLMAGRNFSAGMPTDKKQAFIVNEAFVKLVGWKNPVGQPIEGFDHKGTVIGVVKNFHYASMHNPIAPLVMVYTSMKPMSVLVKLDPKKVKQVCDTWSSYFPDNPFNANFLDADFNSTYQKDITTIRLFNYFTVLSILIACLGLYGLAYLVAMQRTKEIGIRKVLGAAFQQLLVLLAKDFAKLIAIAAVLGVPLAWFIMNKWLNGYAYHISVGWWLMVAPVIAVLLIALLVISYQTIKVAVTNPVKSLRSE</sequence>
<feature type="transmembrane region" description="Helical" evidence="6">
    <location>
        <begin position="36"/>
        <end position="56"/>
    </location>
</feature>
<keyword evidence="10" id="KW-1185">Reference proteome</keyword>
<dbReference type="InterPro" id="IPR003838">
    <property type="entry name" value="ABC3_permease_C"/>
</dbReference>
<feature type="transmembrane region" description="Helical" evidence="6">
    <location>
        <begin position="731"/>
        <end position="750"/>
    </location>
</feature>
<feature type="transmembrane region" description="Helical" evidence="6">
    <location>
        <begin position="295"/>
        <end position="315"/>
    </location>
</feature>
<name>A0A5B8V0W7_9SPHI</name>
<gene>
    <name evidence="9" type="ORF">FRZ54_20805</name>
</gene>
<dbReference type="Pfam" id="PF02687">
    <property type="entry name" value="FtsX"/>
    <property type="match status" value="2"/>
</dbReference>
<keyword evidence="5 6" id="KW-0472">Membrane</keyword>
<evidence type="ECO:0000256" key="6">
    <source>
        <dbReference type="SAM" id="Phobius"/>
    </source>
</evidence>
<keyword evidence="4 6" id="KW-1133">Transmembrane helix</keyword>
<accession>A0A5B8V0W7</accession>
<evidence type="ECO:0000259" key="8">
    <source>
        <dbReference type="Pfam" id="PF12704"/>
    </source>
</evidence>
<evidence type="ECO:0000256" key="4">
    <source>
        <dbReference type="ARBA" id="ARBA00022989"/>
    </source>
</evidence>
<dbReference type="GO" id="GO:0022857">
    <property type="term" value="F:transmembrane transporter activity"/>
    <property type="evidence" value="ECO:0007669"/>
    <property type="project" value="TreeGrafter"/>
</dbReference>
<evidence type="ECO:0000313" key="10">
    <source>
        <dbReference type="Proteomes" id="UP000321479"/>
    </source>
</evidence>
<dbReference type="GO" id="GO:0005886">
    <property type="term" value="C:plasma membrane"/>
    <property type="evidence" value="ECO:0007669"/>
    <property type="project" value="UniProtKB-SubCell"/>
</dbReference>
<protein>
    <submittedName>
        <fullName evidence="9">FtsX-like permease family protein</fullName>
    </submittedName>
</protein>
<dbReference type="Proteomes" id="UP000321479">
    <property type="component" value="Chromosome"/>
</dbReference>